<comment type="caution">
    <text evidence="1">The sequence shown here is derived from an EMBL/GenBank/DDBJ whole genome shotgun (WGS) entry which is preliminary data.</text>
</comment>
<gene>
    <name evidence="1" type="ORF">ACOLOM_LOCUS1239</name>
</gene>
<dbReference type="EMBL" id="CAJVPT010001461">
    <property type="protein sequence ID" value="CAG8462801.1"/>
    <property type="molecule type" value="Genomic_DNA"/>
</dbReference>
<evidence type="ECO:0000313" key="1">
    <source>
        <dbReference type="EMBL" id="CAG8462801.1"/>
    </source>
</evidence>
<protein>
    <submittedName>
        <fullName evidence="1">17095_t:CDS:1</fullName>
    </submittedName>
</protein>
<keyword evidence="2" id="KW-1185">Reference proteome</keyword>
<name>A0ACA9KB73_9GLOM</name>
<organism evidence="1 2">
    <name type="scientific">Acaulospora colombiana</name>
    <dbReference type="NCBI Taxonomy" id="27376"/>
    <lineage>
        <taxon>Eukaryota</taxon>
        <taxon>Fungi</taxon>
        <taxon>Fungi incertae sedis</taxon>
        <taxon>Mucoromycota</taxon>
        <taxon>Glomeromycotina</taxon>
        <taxon>Glomeromycetes</taxon>
        <taxon>Diversisporales</taxon>
        <taxon>Acaulosporaceae</taxon>
        <taxon>Acaulospora</taxon>
    </lineage>
</organism>
<proteinExistence type="predicted"/>
<sequence length="1052" mass="117034">MTKRRKHNTASVWEAIAILDEKYDREKECLFYLIQWAGKDENGNTWSPTWEPDVNCGSALIDEWKERKKKGANEPGSSIQETENTMEATERKSESERTLMFPMDSSTRKSASYSPPLEPAMITEGNKKKISIINPSSSDILSTTTEKKQRAALDKPSSVRVIHVNGDSEIQEDYKKPGDSSTSVIHVDNDHKGDAQQTKDVQDQKGIQNVRGVHNKTSVSGSSGPASSSTKSNMCNNSSSKSLGKRPALPIERTVTIFKCDRRKKKYKALCAKLVLEDSSDSSSDCSEQNVTKSPILDVQFSTNINDNGSQQFCRLNLPSRSGRLFIAKKISPQIDRTIPNKRSKSVHTPTNTDIEENLSSLKKPRYEESYVSEEEETIISGQVLTENLVRPPIESDNVIMTRTLHTPASSNSELSSLNVINDPKMPLQRSSDTPPNTLETHVHETSNSKNHKSSNSPSQHRANTMEIVSKDGKSPLCANKVQSPIAPRNNTEEKDSVSLQNRVTRKSDGKSKIQPQNLLEKSRFQRKNSHSSPKKPTDSTDINDVELEDEEEVYIMESQLVPSNAAEPKINNSLGASRLTNSQNKSINSVQNIPVSSNEQQMSEEIMRLNEEIDRLSKENVSLKKTQEAEEIMRLHEEIDRLSKENVSLKKTQEELEHTKKLLTETQIELEEYKAQGKNLSKDDQESNNSKSEELSRSQSDDVPEINIALHGMKDFVILQKSILSTCGRIEEISSKFDELRSELYKVEDSLCNTSAEVKKERLRRKILEKELELAKETSIISKDTIKFLSELSFSIGGLSLENYKAKASISNSTDGIDSSVNTRTDFENASETNANINIQYCRDFDRSPNNVDSTSVDAGNSQHSYLAGSTVANKAKSNANSNNINTASPDVAPMHALLSTISNGSSPVSPTVSTPRSMKNASTRRIFTAISGFPSISPTPDQNSKENMHAIQTTSASLVIEPPSSNKISALIRRLDEPSQNGATNLSRSLGANAEHISCSRTHASEYFCYWNHCNQSFKSKLTLRLHIIDAHLEEGAIKILKSHVRELNG</sequence>
<evidence type="ECO:0000313" key="2">
    <source>
        <dbReference type="Proteomes" id="UP000789525"/>
    </source>
</evidence>
<dbReference type="Proteomes" id="UP000789525">
    <property type="component" value="Unassembled WGS sequence"/>
</dbReference>
<accession>A0ACA9KB73</accession>
<reference evidence="1" key="1">
    <citation type="submission" date="2021-06" db="EMBL/GenBank/DDBJ databases">
        <authorList>
            <person name="Kallberg Y."/>
            <person name="Tangrot J."/>
            <person name="Rosling A."/>
        </authorList>
    </citation>
    <scope>NUCLEOTIDE SEQUENCE</scope>
    <source>
        <strain evidence="1">CL356</strain>
    </source>
</reference>